<dbReference type="InterPro" id="IPR013785">
    <property type="entry name" value="Aldolase_TIM"/>
</dbReference>
<evidence type="ECO:0000256" key="1">
    <source>
        <dbReference type="SAM" id="MobiDB-lite"/>
    </source>
</evidence>
<feature type="region of interest" description="Disordered" evidence="1">
    <location>
        <begin position="68"/>
        <end position="87"/>
    </location>
</feature>
<dbReference type="Gene3D" id="3.20.20.70">
    <property type="entry name" value="Aldolase class I"/>
    <property type="match status" value="1"/>
</dbReference>
<proteinExistence type="predicted"/>
<dbReference type="Proteomes" id="UP000824221">
    <property type="component" value="Unassembled WGS sequence"/>
</dbReference>
<dbReference type="AlphaFoldDB" id="A0A9D2KGW0"/>
<reference evidence="2" key="1">
    <citation type="journal article" date="2021" name="PeerJ">
        <title>Extensive microbial diversity within the chicken gut microbiome revealed by metagenomics and culture.</title>
        <authorList>
            <person name="Gilroy R."/>
            <person name="Ravi A."/>
            <person name="Getino M."/>
            <person name="Pursley I."/>
            <person name="Horton D.L."/>
            <person name="Alikhan N.F."/>
            <person name="Baker D."/>
            <person name="Gharbi K."/>
            <person name="Hall N."/>
            <person name="Watson M."/>
            <person name="Adriaenssens E.M."/>
            <person name="Foster-Nyarko E."/>
            <person name="Jarju S."/>
            <person name="Secka A."/>
            <person name="Antonio M."/>
            <person name="Oren A."/>
            <person name="Chaudhuri R.R."/>
            <person name="La Ragione R."/>
            <person name="Hildebrand F."/>
            <person name="Pallen M.J."/>
        </authorList>
    </citation>
    <scope>NUCLEOTIDE SEQUENCE</scope>
    <source>
        <strain evidence="2">CHK156-179</strain>
    </source>
</reference>
<protein>
    <submittedName>
        <fullName evidence="2">Uncharacterized protein</fullName>
    </submittedName>
</protein>
<comment type="caution">
    <text evidence="2">The sequence shown here is derived from an EMBL/GenBank/DDBJ whole genome shotgun (WGS) entry which is preliminary data.</text>
</comment>
<evidence type="ECO:0000313" key="2">
    <source>
        <dbReference type="EMBL" id="HJA02598.1"/>
    </source>
</evidence>
<gene>
    <name evidence="2" type="ORF">H9797_04370</name>
</gene>
<sequence>MKLWPFLKRAPKAPVSSVPAAAPVSPVPSPVPAEALSEASSFAPPVSPAPVPQEAAHVPAEPACVAAEEAPAPEHAPPCPSGPEASSRSAEEVQPVCVLSAGEAVRYREFLRRKREAETALMLHRLVADLTSVSDRASLRAGVEGAVRLGAFGVLVTPDKLPPVRKLLKEGGKGAQRGDQNSTDAPRLFVLVGGTGETLPAVKKYEVKKAVRLGADALVFVPSVMLFRGGTVQAVRREWRPVLRAAGKRGVFVALTDPSLKREEVLFGVRAAEKAGASGVVVRGEADLVSAAFREAASLVCAQGAENAEGLALLCKAGAGHVFTAQPGRIAKELARQAGESLGG</sequence>
<dbReference type="SUPFAM" id="SSF51569">
    <property type="entry name" value="Aldolase"/>
    <property type="match status" value="1"/>
</dbReference>
<accession>A0A9D2KGW0</accession>
<dbReference type="CDD" id="cd00945">
    <property type="entry name" value="Aldolase_Class_I"/>
    <property type="match status" value="1"/>
</dbReference>
<evidence type="ECO:0000313" key="3">
    <source>
        <dbReference type="Proteomes" id="UP000824221"/>
    </source>
</evidence>
<dbReference type="EMBL" id="DXAJ01000064">
    <property type="protein sequence ID" value="HJA02598.1"/>
    <property type="molecule type" value="Genomic_DNA"/>
</dbReference>
<feature type="region of interest" description="Disordered" evidence="1">
    <location>
        <begin position="11"/>
        <end position="53"/>
    </location>
</feature>
<reference evidence="2" key="2">
    <citation type="submission" date="2021-04" db="EMBL/GenBank/DDBJ databases">
        <authorList>
            <person name="Gilroy R."/>
        </authorList>
    </citation>
    <scope>NUCLEOTIDE SEQUENCE</scope>
    <source>
        <strain evidence="2">CHK156-179</strain>
    </source>
</reference>
<name>A0A9D2KGW0_9FIRM</name>
<feature type="compositionally biased region" description="Low complexity" evidence="1">
    <location>
        <begin position="13"/>
        <end position="24"/>
    </location>
</feature>
<organism evidence="2 3">
    <name type="scientific">Candidatus Gallimonas gallistercoris</name>
    <dbReference type="NCBI Taxonomy" id="2838602"/>
    <lineage>
        <taxon>Bacteria</taxon>
        <taxon>Bacillati</taxon>
        <taxon>Bacillota</taxon>
        <taxon>Clostridia</taxon>
        <taxon>Candidatus Gallimonas</taxon>
    </lineage>
</organism>